<name>A0A9W9GHM3_9EURO</name>
<evidence type="ECO:0000313" key="3">
    <source>
        <dbReference type="Proteomes" id="UP001149079"/>
    </source>
</evidence>
<keyword evidence="3" id="KW-1185">Reference proteome</keyword>
<feature type="compositionally biased region" description="Basic and acidic residues" evidence="1">
    <location>
        <begin position="109"/>
        <end position="118"/>
    </location>
</feature>
<reference evidence="2" key="1">
    <citation type="submission" date="2022-11" db="EMBL/GenBank/DDBJ databases">
        <authorList>
            <person name="Petersen C."/>
        </authorList>
    </citation>
    <scope>NUCLEOTIDE SEQUENCE</scope>
    <source>
        <strain evidence="2">IBT 22155</strain>
    </source>
</reference>
<accession>A0A9W9GHM3</accession>
<protein>
    <recommendedName>
        <fullName evidence="4">F-box domain-containing protein</fullName>
    </recommendedName>
</protein>
<gene>
    <name evidence="2" type="ORF">N7515_009975</name>
</gene>
<reference evidence="2" key="2">
    <citation type="journal article" date="2023" name="IMA Fungus">
        <title>Comparative genomic study of the Penicillium genus elucidates a diverse pangenome and 15 lateral gene transfer events.</title>
        <authorList>
            <person name="Petersen C."/>
            <person name="Sorensen T."/>
            <person name="Nielsen M.R."/>
            <person name="Sondergaard T.E."/>
            <person name="Sorensen J.L."/>
            <person name="Fitzpatrick D.A."/>
            <person name="Frisvad J.C."/>
            <person name="Nielsen K.L."/>
        </authorList>
    </citation>
    <scope>NUCLEOTIDE SEQUENCE</scope>
    <source>
        <strain evidence="2">IBT 22155</strain>
    </source>
</reference>
<dbReference type="RefSeq" id="XP_056517091.1">
    <property type="nucleotide sequence ID" value="XM_056670718.1"/>
</dbReference>
<feature type="region of interest" description="Disordered" evidence="1">
    <location>
        <begin position="99"/>
        <end position="118"/>
    </location>
</feature>
<evidence type="ECO:0000256" key="1">
    <source>
        <dbReference type="SAM" id="MobiDB-lite"/>
    </source>
</evidence>
<dbReference type="GeneID" id="81409889"/>
<dbReference type="AlphaFoldDB" id="A0A9W9GHM3"/>
<organism evidence="2 3">
    <name type="scientific">Penicillium bovifimosum</name>
    <dbReference type="NCBI Taxonomy" id="126998"/>
    <lineage>
        <taxon>Eukaryota</taxon>
        <taxon>Fungi</taxon>
        <taxon>Dikarya</taxon>
        <taxon>Ascomycota</taxon>
        <taxon>Pezizomycotina</taxon>
        <taxon>Eurotiomycetes</taxon>
        <taxon>Eurotiomycetidae</taxon>
        <taxon>Eurotiales</taxon>
        <taxon>Aspergillaceae</taxon>
        <taxon>Penicillium</taxon>
    </lineage>
</organism>
<dbReference type="Proteomes" id="UP001149079">
    <property type="component" value="Unassembled WGS sequence"/>
</dbReference>
<dbReference type="EMBL" id="JAPQKL010000008">
    <property type="protein sequence ID" value="KAJ5120587.1"/>
    <property type="molecule type" value="Genomic_DNA"/>
</dbReference>
<sequence length="266" mass="31394">MAYTSPPALPLELWGFIEAHLSNADIKSLRLTCKQFIHIVSLRFDRVFLSANPLNIEVFRNIASHDKYRHQVNEIIWDEARFHRGPARISNTVDGLEGHELLSDEDEPDNKREWAAESDPEFREEITKRHRYDKRNRCPKWFKNACYSSLSNVRYRFHWDGQVARRYQAFDQPLLREHWQHYQQLLRQQKDVLASQSDLEAFAFGVKQLPALKRVTITPAAHGNLITPLYQTPMIRAFPENFNYPIPRGWLHSRDMDDGPDPVLYR</sequence>
<dbReference type="OrthoDB" id="5422579at2759"/>
<evidence type="ECO:0000313" key="2">
    <source>
        <dbReference type="EMBL" id="KAJ5120587.1"/>
    </source>
</evidence>
<evidence type="ECO:0008006" key="4">
    <source>
        <dbReference type="Google" id="ProtNLM"/>
    </source>
</evidence>
<proteinExistence type="predicted"/>
<comment type="caution">
    <text evidence="2">The sequence shown here is derived from an EMBL/GenBank/DDBJ whole genome shotgun (WGS) entry which is preliminary data.</text>
</comment>